<gene>
    <name evidence="3" type="ORF">FIU01_08800</name>
</gene>
<dbReference type="EMBL" id="CP040946">
    <property type="protein sequence ID" value="QDC44619.1"/>
    <property type="molecule type" value="Genomic_DNA"/>
</dbReference>
<dbReference type="AlphaFoldDB" id="A0A5B8CTQ2"/>
<evidence type="ECO:0000313" key="4">
    <source>
        <dbReference type="Proteomes" id="UP000311008"/>
    </source>
</evidence>
<keyword evidence="4" id="KW-1185">Reference proteome</keyword>
<dbReference type="KEGG" id="mmec:FIU01_08800"/>
<feature type="domain" description="EF-hand" evidence="2">
    <location>
        <begin position="75"/>
        <end position="103"/>
    </location>
</feature>
<name>A0A5B8CTQ2_9PROT</name>
<evidence type="ECO:0000313" key="3">
    <source>
        <dbReference type="EMBL" id="QDC44619.1"/>
    </source>
</evidence>
<dbReference type="GO" id="GO:0005509">
    <property type="term" value="F:calcium ion binding"/>
    <property type="evidence" value="ECO:0007669"/>
    <property type="project" value="InterPro"/>
</dbReference>
<dbReference type="Proteomes" id="UP000311008">
    <property type="component" value="Chromosome"/>
</dbReference>
<feature type="signal peptide" evidence="1">
    <location>
        <begin position="1"/>
        <end position="23"/>
    </location>
</feature>
<dbReference type="PROSITE" id="PS50222">
    <property type="entry name" value="EF_HAND_2"/>
    <property type="match status" value="1"/>
</dbReference>
<dbReference type="PROSITE" id="PS00018">
    <property type="entry name" value="EF_HAND_1"/>
    <property type="match status" value="2"/>
</dbReference>
<dbReference type="InterPro" id="IPR018247">
    <property type="entry name" value="EF_Hand_1_Ca_BS"/>
</dbReference>
<dbReference type="Pfam" id="PF13202">
    <property type="entry name" value="EF-hand_5"/>
    <property type="match status" value="1"/>
</dbReference>
<proteinExistence type="predicted"/>
<organism evidence="3 4">
    <name type="scientific">Methylophilus medardicus</name>
    <dbReference type="NCBI Taxonomy" id="2588534"/>
    <lineage>
        <taxon>Bacteria</taxon>
        <taxon>Pseudomonadati</taxon>
        <taxon>Pseudomonadota</taxon>
        <taxon>Betaproteobacteria</taxon>
        <taxon>Nitrosomonadales</taxon>
        <taxon>Methylophilaceae</taxon>
        <taxon>Methylophilus</taxon>
    </lineage>
</organism>
<dbReference type="RefSeq" id="WP_140003949.1">
    <property type="nucleotide sequence ID" value="NZ_CP040946.1"/>
</dbReference>
<accession>A0A5B8CTQ2</accession>
<protein>
    <recommendedName>
        <fullName evidence="2">EF-hand domain-containing protein</fullName>
    </recommendedName>
</protein>
<evidence type="ECO:0000256" key="1">
    <source>
        <dbReference type="SAM" id="SignalP"/>
    </source>
</evidence>
<keyword evidence="1" id="KW-0732">Signal</keyword>
<evidence type="ECO:0000259" key="2">
    <source>
        <dbReference type="PROSITE" id="PS50222"/>
    </source>
</evidence>
<feature type="chain" id="PRO_5022915269" description="EF-hand domain-containing protein" evidence="1">
    <location>
        <begin position="24"/>
        <end position="110"/>
    </location>
</feature>
<dbReference type="SUPFAM" id="SSF47473">
    <property type="entry name" value="EF-hand"/>
    <property type="match status" value="1"/>
</dbReference>
<dbReference type="OrthoDB" id="7391686at2"/>
<dbReference type="Gene3D" id="1.10.238.10">
    <property type="entry name" value="EF-hand"/>
    <property type="match status" value="1"/>
</dbReference>
<dbReference type="InterPro" id="IPR002048">
    <property type="entry name" value="EF_hand_dom"/>
</dbReference>
<sequence length="110" mass="12607">MTKTMTKTGMCAALSLMLMGCVALDQRIYEDNFAYSDSNHDGRLNQDEWAIYMQDRSVKTAKAVGYSDKALFDHKLFIKVDADHDGTVSKKEYDQFILQGNTNEYYKNMP</sequence>
<reference evidence="4" key="1">
    <citation type="journal article" date="2019" name="ISME J.">
        <title>Evolution in action: habitat transition from sediment to the pelagial leads to genome streamlining in Methylophilaceae.</title>
        <authorList>
            <person name="Salcher M."/>
            <person name="Schaefle D."/>
            <person name="Kaspar M."/>
            <person name="Neuenschwander S.M."/>
            <person name="Ghai R."/>
        </authorList>
    </citation>
    <scope>NUCLEOTIDE SEQUENCE [LARGE SCALE GENOMIC DNA]</scope>
    <source>
        <strain evidence="4">MMS-M-51</strain>
    </source>
</reference>
<dbReference type="InterPro" id="IPR011992">
    <property type="entry name" value="EF-hand-dom_pair"/>
</dbReference>
<dbReference type="PROSITE" id="PS51257">
    <property type="entry name" value="PROKAR_LIPOPROTEIN"/>
    <property type="match status" value="1"/>
</dbReference>